<evidence type="ECO:0000256" key="8">
    <source>
        <dbReference type="ARBA" id="ARBA00022989"/>
    </source>
</evidence>
<dbReference type="Proteomes" id="UP000199328">
    <property type="component" value="Unassembled WGS sequence"/>
</dbReference>
<evidence type="ECO:0000256" key="11">
    <source>
        <dbReference type="SAM" id="Phobius"/>
    </source>
</evidence>
<keyword evidence="8 11" id="KW-1133">Transmembrane helix</keyword>
<dbReference type="SMART" id="SM00387">
    <property type="entry name" value="HATPase_c"/>
    <property type="match status" value="1"/>
</dbReference>
<evidence type="ECO:0000256" key="7">
    <source>
        <dbReference type="ARBA" id="ARBA00022777"/>
    </source>
</evidence>
<evidence type="ECO:0000313" key="15">
    <source>
        <dbReference type="Proteomes" id="UP000199328"/>
    </source>
</evidence>
<dbReference type="PROSITE" id="PS50109">
    <property type="entry name" value="HIS_KIN"/>
    <property type="match status" value="1"/>
</dbReference>
<protein>
    <recommendedName>
        <fullName evidence="3">histidine kinase</fullName>
        <ecNumber evidence="3">2.7.13.3</ecNumber>
    </recommendedName>
</protein>
<evidence type="ECO:0000256" key="1">
    <source>
        <dbReference type="ARBA" id="ARBA00000085"/>
    </source>
</evidence>
<dbReference type="CDD" id="cd00075">
    <property type="entry name" value="HATPase"/>
    <property type="match status" value="1"/>
</dbReference>
<dbReference type="AlphaFoldDB" id="A0A1G9C9X1"/>
<dbReference type="InterPro" id="IPR003661">
    <property type="entry name" value="HisK_dim/P_dom"/>
</dbReference>
<feature type="domain" description="HAMP" evidence="13">
    <location>
        <begin position="183"/>
        <end position="238"/>
    </location>
</feature>
<accession>A0A1G9C9X1</accession>
<keyword evidence="9" id="KW-0902">Two-component regulatory system</keyword>
<dbReference type="PRINTS" id="PR00344">
    <property type="entry name" value="BCTRLSENSOR"/>
</dbReference>
<dbReference type="RefSeq" id="WP_092499568.1">
    <property type="nucleotide sequence ID" value="NZ_FNFV01000003.1"/>
</dbReference>
<dbReference type="InterPro" id="IPR013727">
    <property type="entry name" value="2CSK_N"/>
</dbReference>
<evidence type="ECO:0000259" key="13">
    <source>
        <dbReference type="PROSITE" id="PS50885"/>
    </source>
</evidence>
<dbReference type="GO" id="GO:0005886">
    <property type="term" value="C:plasma membrane"/>
    <property type="evidence" value="ECO:0007669"/>
    <property type="project" value="TreeGrafter"/>
</dbReference>
<evidence type="ECO:0000256" key="6">
    <source>
        <dbReference type="ARBA" id="ARBA00022692"/>
    </source>
</evidence>
<keyword evidence="10 11" id="KW-0472">Membrane</keyword>
<gene>
    <name evidence="14" type="ORF">SAMN05216257_10331</name>
</gene>
<reference evidence="15" key="1">
    <citation type="submission" date="2016-10" db="EMBL/GenBank/DDBJ databases">
        <authorList>
            <person name="Varghese N."/>
            <person name="Submissions S."/>
        </authorList>
    </citation>
    <scope>NUCLEOTIDE SEQUENCE [LARGE SCALE GENOMIC DNA]</scope>
    <source>
        <strain evidence="15">CGMCC 1.10789</strain>
    </source>
</reference>
<dbReference type="InterPro" id="IPR036890">
    <property type="entry name" value="HATPase_C_sf"/>
</dbReference>
<sequence>MRSSLRLRLLVIILAPLIALGLAIGVWRVAEARRMANELLDRNLMFTAVAVARDVALSDGDTISRETERLLSEAAGGLIRYHVYGPDGVLVTGYAQPPVPLSRRLPPDRAFAYYDAIYRGAPVRVLRLRNQASIGGVTGTYTVTVWQDLAGRNAFALALAMRAFAVIATLIVAVAGLVWFGVRLGLKPLTDLEDAISRRSPQDLSPIRRPVPVEARGIVERLNTLFERLREALEAQAAFVSDAAHQLRNPVAGLRALAEAIQTARDLPTAQARAAEMARAAAETGALAERLLTLERARLGAGGERRPVDLVALIAALAEEARQRDAAAGVEVAFAAPSAPAVVGGDEVMLREAFVNLIDNAFIHGGPEMRHVRLSVARRGGEITVEVADDGRSVAPELVPRILARFGQAAPGKGAGLGLSIAEAVARAHGGRLEVPSPVAGFVVRMHLPAAPGDA</sequence>
<dbReference type="InterPro" id="IPR005467">
    <property type="entry name" value="His_kinase_dom"/>
</dbReference>
<dbReference type="Gene3D" id="1.10.287.130">
    <property type="match status" value="1"/>
</dbReference>
<dbReference type="InterPro" id="IPR036097">
    <property type="entry name" value="HisK_dim/P_sf"/>
</dbReference>
<dbReference type="GO" id="GO:0000155">
    <property type="term" value="F:phosphorelay sensor kinase activity"/>
    <property type="evidence" value="ECO:0007669"/>
    <property type="project" value="InterPro"/>
</dbReference>
<dbReference type="InterPro" id="IPR050428">
    <property type="entry name" value="TCS_sensor_his_kinase"/>
</dbReference>
<evidence type="ECO:0000256" key="4">
    <source>
        <dbReference type="ARBA" id="ARBA00022553"/>
    </source>
</evidence>
<dbReference type="InterPro" id="IPR003660">
    <property type="entry name" value="HAMP_dom"/>
</dbReference>
<dbReference type="CDD" id="cd00082">
    <property type="entry name" value="HisKA"/>
    <property type="match status" value="1"/>
</dbReference>
<comment type="catalytic activity">
    <reaction evidence="1">
        <text>ATP + protein L-histidine = ADP + protein N-phospho-L-histidine.</text>
        <dbReference type="EC" id="2.7.13.3"/>
    </reaction>
</comment>
<evidence type="ECO:0000256" key="10">
    <source>
        <dbReference type="ARBA" id="ARBA00023136"/>
    </source>
</evidence>
<evidence type="ECO:0000259" key="12">
    <source>
        <dbReference type="PROSITE" id="PS50109"/>
    </source>
</evidence>
<dbReference type="InterPro" id="IPR003594">
    <property type="entry name" value="HATPase_dom"/>
</dbReference>
<dbReference type="EC" id="2.7.13.3" evidence="3"/>
<dbReference type="InterPro" id="IPR004358">
    <property type="entry name" value="Sig_transdc_His_kin-like_C"/>
</dbReference>
<evidence type="ECO:0000256" key="3">
    <source>
        <dbReference type="ARBA" id="ARBA00012438"/>
    </source>
</evidence>
<dbReference type="SMART" id="SM00388">
    <property type="entry name" value="HisKA"/>
    <property type="match status" value="1"/>
</dbReference>
<dbReference type="Gene3D" id="3.30.565.10">
    <property type="entry name" value="Histidine kinase-like ATPase, C-terminal domain"/>
    <property type="match status" value="1"/>
</dbReference>
<dbReference type="OrthoDB" id="913606at2"/>
<dbReference type="PANTHER" id="PTHR45436:SF1">
    <property type="entry name" value="SENSOR PROTEIN QSEC"/>
    <property type="match status" value="1"/>
</dbReference>
<proteinExistence type="predicted"/>
<dbReference type="SUPFAM" id="SSF47384">
    <property type="entry name" value="Homodimeric domain of signal transducing histidine kinase"/>
    <property type="match status" value="1"/>
</dbReference>
<evidence type="ECO:0000256" key="5">
    <source>
        <dbReference type="ARBA" id="ARBA00022679"/>
    </source>
</evidence>
<keyword evidence="4" id="KW-0597">Phosphoprotein</keyword>
<keyword evidence="15" id="KW-1185">Reference proteome</keyword>
<keyword evidence="5" id="KW-0808">Transferase</keyword>
<dbReference type="Pfam" id="PF08521">
    <property type="entry name" value="2CSK_N"/>
    <property type="match status" value="1"/>
</dbReference>
<organism evidence="14 15">
    <name type="scientific">Meinhardsimonia xiamenensis</name>
    <dbReference type="NCBI Taxonomy" id="990712"/>
    <lineage>
        <taxon>Bacteria</taxon>
        <taxon>Pseudomonadati</taxon>
        <taxon>Pseudomonadota</taxon>
        <taxon>Alphaproteobacteria</taxon>
        <taxon>Rhodobacterales</taxon>
        <taxon>Paracoccaceae</taxon>
        <taxon>Meinhardsimonia</taxon>
    </lineage>
</organism>
<dbReference type="STRING" id="990712.SAMN05216257_10331"/>
<dbReference type="Pfam" id="PF00512">
    <property type="entry name" value="HisKA"/>
    <property type="match status" value="1"/>
</dbReference>
<evidence type="ECO:0000256" key="2">
    <source>
        <dbReference type="ARBA" id="ARBA00004370"/>
    </source>
</evidence>
<evidence type="ECO:0000313" key="14">
    <source>
        <dbReference type="EMBL" id="SDK48467.1"/>
    </source>
</evidence>
<dbReference type="EMBL" id="FNFV01000003">
    <property type="protein sequence ID" value="SDK48467.1"/>
    <property type="molecule type" value="Genomic_DNA"/>
</dbReference>
<name>A0A1G9C9X1_9RHOB</name>
<keyword evidence="6 11" id="KW-0812">Transmembrane</keyword>
<keyword evidence="7 14" id="KW-0418">Kinase</keyword>
<dbReference type="PANTHER" id="PTHR45436">
    <property type="entry name" value="SENSOR HISTIDINE KINASE YKOH"/>
    <property type="match status" value="1"/>
</dbReference>
<feature type="domain" description="Histidine kinase" evidence="12">
    <location>
        <begin position="242"/>
        <end position="452"/>
    </location>
</feature>
<comment type="subcellular location">
    <subcellularLocation>
        <location evidence="2">Membrane</location>
    </subcellularLocation>
</comment>
<dbReference type="SUPFAM" id="SSF55874">
    <property type="entry name" value="ATPase domain of HSP90 chaperone/DNA topoisomerase II/histidine kinase"/>
    <property type="match status" value="1"/>
</dbReference>
<dbReference type="Pfam" id="PF02518">
    <property type="entry name" value="HATPase_c"/>
    <property type="match status" value="1"/>
</dbReference>
<evidence type="ECO:0000256" key="9">
    <source>
        <dbReference type="ARBA" id="ARBA00023012"/>
    </source>
</evidence>
<dbReference type="PROSITE" id="PS50885">
    <property type="entry name" value="HAMP"/>
    <property type="match status" value="1"/>
</dbReference>
<feature type="transmembrane region" description="Helical" evidence="11">
    <location>
        <begin position="154"/>
        <end position="180"/>
    </location>
</feature>